<feature type="transmembrane region" description="Helical" evidence="6">
    <location>
        <begin position="241"/>
        <end position="262"/>
    </location>
</feature>
<feature type="transmembrane region" description="Helical" evidence="6">
    <location>
        <begin position="331"/>
        <end position="353"/>
    </location>
</feature>
<feature type="transmembrane region" description="Helical" evidence="6">
    <location>
        <begin position="211"/>
        <end position="229"/>
    </location>
</feature>
<evidence type="ECO:0000256" key="3">
    <source>
        <dbReference type="ARBA" id="ARBA00022692"/>
    </source>
</evidence>
<dbReference type="GO" id="GO:0022857">
    <property type="term" value="F:transmembrane transporter activity"/>
    <property type="evidence" value="ECO:0007669"/>
    <property type="project" value="InterPro"/>
</dbReference>
<feature type="transmembrane region" description="Helical" evidence="6">
    <location>
        <begin position="85"/>
        <end position="106"/>
    </location>
</feature>
<dbReference type="AlphaFoldDB" id="A0A9P7UYX5"/>
<dbReference type="InterPro" id="IPR036259">
    <property type="entry name" value="MFS_trans_sf"/>
</dbReference>
<keyword evidence="5 6" id="KW-0472">Membrane</keyword>
<dbReference type="GO" id="GO:0016020">
    <property type="term" value="C:membrane"/>
    <property type="evidence" value="ECO:0007669"/>
    <property type="project" value="UniProtKB-SubCell"/>
</dbReference>
<feature type="transmembrane region" description="Helical" evidence="6">
    <location>
        <begin position="143"/>
        <end position="164"/>
    </location>
</feature>
<protein>
    <recommendedName>
        <fullName evidence="7">Major facilitator superfamily (MFS) profile domain-containing protein</fullName>
    </recommendedName>
</protein>
<organism evidence="8 9">
    <name type="scientific">Marasmius oreades</name>
    <name type="common">fairy-ring Marasmius</name>
    <dbReference type="NCBI Taxonomy" id="181124"/>
    <lineage>
        <taxon>Eukaryota</taxon>
        <taxon>Fungi</taxon>
        <taxon>Dikarya</taxon>
        <taxon>Basidiomycota</taxon>
        <taxon>Agaricomycotina</taxon>
        <taxon>Agaricomycetes</taxon>
        <taxon>Agaricomycetidae</taxon>
        <taxon>Agaricales</taxon>
        <taxon>Marasmiineae</taxon>
        <taxon>Marasmiaceae</taxon>
        <taxon>Marasmius</taxon>
    </lineage>
</organism>
<evidence type="ECO:0000256" key="1">
    <source>
        <dbReference type="ARBA" id="ARBA00004141"/>
    </source>
</evidence>
<dbReference type="Proteomes" id="UP001049176">
    <property type="component" value="Chromosome 2"/>
</dbReference>
<keyword evidence="4 6" id="KW-1133">Transmembrane helix</keyword>
<keyword evidence="3 6" id="KW-0812">Transmembrane</keyword>
<dbReference type="Pfam" id="PF07690">
    <property type="entry name" value="MFS_1"/>
    <property type="match status" value="1"/>
</dbReference>
<evidence type="ECO:0000256" key="4">
    <source>
        <dbReference type="ARBA" id="ARBA00022989"/>
    </source>
</evidence>
<comment type="caution">
    <text evidence="8">The sequence shown here is derived from an EMBL/GenBank/DDBJ whole genome shotgun (WGS) entry which is preliminary data.</text>
</comment>
<feature type="transmembrane region" description="Helical" evidence="6">
    <location>
        <begin position="176"/>
        <end position="199"/>
    </location>
</feature>
<reference evidence="8" key="1">
    <citation type="journal article" date="2021" name="Genome Biol. Evol.">
        <title>The assembled and annotated genome of the fairy-ring fungus Marasmius oreades.</title>
        <authorList>
            <person name="Hiltunen M."/>
            <person name="Ament-Velasquez S.L."/>
            <person name="Johannesson H."/>
        </authorList>
    </citation>
    <scope>NUCLEOTIDE SEQUENCE</scope>
    <source>
        <strain evidence="8">03SP1</strain>
    </source>
</reference>
<keyword evidence="9" id="KW-1185">Reference proteome</keyword>
<evidence type="ECO:0000256" key="5">
    <source>
        <dbReference type="ARBA" id="ARBA00023136"/>
    </source>
</evidence>
<dbReference type="PANTHER" id="PTHR42718:SF9">
    <property type="entry name" value="MAJOR FACILITATOR SUPERFAMILY MULTIDRUG TRANSPORTER MFSC"/>
    <property type="match status" value="1"/>
</dbReference>
<dbReference type="RefSeq" id="XP_043013678.1">
    <property type="nucleotide sequence ID" value="XM_043149076.1"/>
</dbReference>
<keyword evidence="2" id="KW-0813">Transport</keyword>
<evidence type="ECO:0000256" key="2">
    <source>
        <dbReference type="ARBA" id="ARBA00022448"/>
    </source>
</evidence>
<name>A0A9P7UYX5_9AGAR</name>
<sequence length="557" mass="60275">MDVPRKNSNEPFHGSYPISKDAEVPTERIVEDNENETVKEATKSSVLRSIMVVAAVTLAMIVNTSNSTSPSIALPTIERELHVEQIQLVWIVSAYPLSSGCLLLLFGRLADLYGRKNAFTLGNLWLVALTLGCAFSNNAVTLSVLRGFQGVGAAAIIPACLGILAHHFPPSRARSVAFATFAAGAPVGGAFGTSLGGTLVQLTEKTWRSTFYLNTGLAFLSLVIGLFFIERDQPSQEPNRRVDWIGAFLVTAGLVLIVFVLGQGEVAPHQWGTPYIIALIVMGVLLLILFALWQRHLEIIADQGLDSNSFLRWLPTPPPLMRLSLWTRANGRVGIVMCIAFLNWCCFLAWAYWATIYYQSYQGLSPVLTMLRMLPMIVTGIICNIVVALFVGHIPFVFLMASGTALTGTAALLFALINPRAVYWAFGFPAAVASVVGADFVFASGTLFIAKFSLPHEQSVAGAVFQCMTQIGTSLGVTVSTVVFNRVAQQQPGDPLKSYQAAQWTCLGFGIVATLLSMICLRGVGIIGDKRATVTPEDISDDAKIKNESDENVKAHE</sequence>
<evidence type="ECO:0000313" key="8">
    <source>
        <dbReference type="EMBL" id="KAG7097208.1"/>
    </source>
</evidence>
<feature type="transmembrane region" description="Helical" evidence="6">
    <location>
        <begin position="460"/>
        <end position="481"/>
    </location>
</feature>
<feature type="transmembrane region" description="Helical" evidence="6">
    <location>
        <begin position="118"/>
        <end position="137"/>
    </location>
</feature>
<evidence type="ECO:0000259" key="7">
    <source>
        <dbReference type="PROSITE" id="PS50850"/>
    </source>
</evidence>
<feature type="transmembrane region" description="Helical" evidence="6">
    <location>
        <begin position="373"/>
        <end position="391"/>
    </location>
</feature>
<feature type="domain" description="Major facilitator superfamily (MFS) profile" evidence="7">
    <location>
        <begin position="52"/>
        <end position="531"/>
    </location>
</feature>
<comment type="subcellular location">
    <subcellularLocation>
        <location evidence="1">Membrane</location>
        <topology evidence="1">Multi-pass membrane protein</topology>
    </subcellularLocation>
</comment>
<dbReference type="InterPro" id="IPR011701">
    <property type="entry name" value="MFS"/>
</dbReference>
<dbReference type="KEGG" id="more:E1B28_004579"/>
<feature type="transmembrane region" description="Helical" evidence="6">
    <location>
        <begin position="423"/>
        <end position="448"/>
    </location>
</feature>
<dbReference type="GeneID" id="66073655"/>
<proteinExistence type="predicted"/>
<dbReference type="OrthoDB" id="5086884at2759"/>
<evidence type="ECO:0000256" key="6">
    <source>
        <dbReference type="SAM" id="Phobius"/>
    </source>
</evidence>
<feature type="transmembrane region" description="Helical" evidence="6">
    <location>
        <begin position="501"/>
        <end position="521"/>
    </location>
</feature>
<feature type="transmembrane region" description="Helical" evidence="6">
    <location>
        <begin position="274"/>
        <end position="293"/>
    </location>
</feature>
<dbReference type="PROSITE" id="PS50850">
    <property type="entry name" value="MFS"/>
    <property type="match status" value="1"/>
</dbReference>
<feature type="transmembrane region" description="Helical" evidence="6">
    <location>
        <begin position="46"/>
        <end position="65"/>
    </location>
</feature>
<dbReference type="Gene3D" id="1.20.1250.20">
    <property type="entry name" value="MFS general substrate transporter like domains"/>
    <property type="match status" value="2"/>
</dbReference>
<accession>A0A9P7UYX5</accession>
<evidence type="ECO:0000313" key="9">
    <source>
        <dbReference type="Proteomes" id="UP001049176"/>
    </source>
</evidence>
<dbReference type="SUPFAM" id="SSF103473">
    <property type="entry name" value="MFS general substrate transporter"/>
    <property type="match status" value="1"/>
</dbReference>
<gene>
    <name evidence="8" type="ORF">E1B28_004579</name>
</gene>
<dbReference type="EMBL" id="CM032182">
    <property type="protein sequence ID" value="KAG7097208.1"/>
    <property type="molecule type" value="Genomic_DNA"/>
</dbReference>
<dbReference type="InterPro" id="IPR020846">
    <property type="entry name" value="MFS_dom"/>
</dbReference>
<feature type="transmembrane region" description="Helical" evidence="6">
    <location>
        <begin position="396"/>
        <end position="417"/>
    </location>
</feature>
<dbReference type="PANTHER" id="PTHR42718">
    <property type="entry name" value="MAJOR FACILITATOR SUPERFAMILY MULTIDRUG TRANSPORTER MFSC"/>
    <property type="match status" value="1"/>
</dbReference>